<proteinExistence type="inferred from homology"/>
<evidence type="ECO:0000259" key="8">
    <source>
        <dbReference type="PROSITE" id="PS51935"/>
    </source>
</evidence>
<gene>
    <name evidence="9" type="ORF">ACFOYY_07830</name>
</gene>
<dbReference type="InterPro" id="IPR038765">
    <property type="entry name" value="Papain-like_cys_pep_sf"/>
</dbReference>
<comment type="caution">
    <text evidence="9">The sequence shown here is derived from an EMBL/GenBank/DDBJ whole genome shotgun (WGS) entry which is preliminary data.</text>
</comment>
<sequence length="343" mass="36737">MHSVRGRRCHVVAVVSGLACCLVAGVEAGSGATAWSQTRTGPTAEEVAEARSAAVERSKQLDDATARLDEARRRLEELVALERAGGPTPALSALPDAPGASAATAVRPDPEVDEDEILAQARNVGPDGESGTTVSGFGPDVVGQAAEVRRFSLERARLRTEAETALTTAQRLVAEREAARKRRRAAKGRSRARAAAQQAQKAQTAQVVQPVQTTQAVALTEQTRGNVVADWALTQIDKPYVWASAGPSGYDCSGLTMQAWARVGVKMDHWTGTQWTAGRHVPYDRLQRGDLLFFGRGTRRPADIRHVGIYIGNGMMVHAPQTGDVVRVAPMWRKDLIGATRPA</sequence>
<keyword evidence="7" id="KW-0732">Signal</keyword>
<protein>
    <submittedName>
        <fullName evidence="9">C40 family peptidase</fullName>
    </submittedName>
</protein>
<evidence type="ECO:0000313" key="10">
    <source>
        <dbReference type="Proteomes" id="UP001595698"/>
    </source>
</evidence>
<evidence type="ECO:0000256" key="5">
    <source>
        <dbReference type="SAM" id="Coils"/>
    </source>
</evidence>
<organism evidence="9 10">
    <name type="scientific">Streptosporangium jomthongense</name>
    <dbReference type="NCBI Taxonomy" id="1193683"/>
    <lineage>
        <taxon>Bacteria</taxon>
        <taxon>Bacillati</taxon>
        <taxon>Actinomycetota</taxon>
        <taxon>Actinomycetes</taxon>
        <taxon>Streptosporangiales</taxon>
        <taxon>Streptosporangiaceae</taxon>
        <taxon>Streptosporangium</taxon>
    </lineage>
</organism>
<dbReference type="InterPro" id="IPR000064">
    <property type="entry name" value="NLP_P60_dom"/>
</dbReference>
<keyword evidence="4" id="KW-0788">Thiol protease</keyword>
<evidence type="ECO:0000256" key="7">
    <source>
        <dbReference type="SAM" id="SignalP"/>
    </source>
</evidence>
<accession>A0ABV8EWC6</accession>
<dbReference type="Proteomes" id="UP001595698">
    <property type="component" value="Unassembled WGS sequence"/>
</dbReference>
<evidence type="ECO:0000313" key="9">
    <source>
        <dbReference type="EMBL" id="MFC3980025.1"/>
    </source>
</evidence>
<evidence type="ECO:0000256" key="6">
    <source>
        <dbReference type="SAM" id="MobiDB-lite"/>
    </source>
</evidence>
<feature type="region of interest" description="Disordered" evidence="6">
    <location>
        <begin position="86"/>
        <end position="109"/>
    </location>
</feature>
<dbReference type="SUPFAM" id="SSF54001">
    <property type="entry name" value="Cysteine proteinases"/>
    <property type="match status" value="1"/>
</dbReference>
<dbReference type="PROSITE" id="PS51935">
    <property type="entry name" value="NLPC_P60"/>
    <property type="match status" value="1"/>
</dbReference>
<evidence type="ECO:0000256" key="2">
    <source>
        <dbReference type="ARBA" id="ARBA00022670"/>
    </source>
</evidence>
<feature type="compositionally biased region" description="Low complexity" evidence="6">
    <location>
        <begin position="193"/>
        <end position="204"/>
    </location>
</feature>
<comment type="similarity">
    <text evidence="1">Belongs to the peptidase C40 family.</text>
</comment>
<dbReference type="Gene3D" id="3.90.1720.10">
    <property type="entry name" value="endopeptidase domain like (from Nostoc punctiforme)"/>
    <property type="match status" value="1"/>
</dbReference>
<name>A0ABV8EWC6_9ACTN</name>
<keyword evidence="3" id="KW-0378">Hydrolase</keyword>
<evidence type="ECO:0000256" key="1">
    <source>
        <dbReference type="ARBA" id="ARBA00007074"/>
    </source>
</evidence>
<feature type="region of interest" description="Disordered" evidence="6">
    <location>
        <begin position="180"/>
        <end position="204"/>
    </location>
</feature>
<keyword evidence="5" id="KW-0175">Coiled coil</keyword>
<keyword evidence="2" id="KW-0645">Protease</keyword>
<reference evidence="10" key="1">
    <citation type="journal article" date="2019" name="Int. J. Syst. Evol. Microbiol.">
        <title>The Global Catalogue of Microorganisms (GCM) 10K type strain sequencing project: providing services to taxonomists for standard genome sequencing and annotation.</title>
        <authorList>
            <consortium name="The Broad Institute Genomics Platform"/>
            <consortium name="The Broad Institute Genome Sequencing Center for Infectious Disease"/>
            <person name="Wu L."/>
            <person name="Ma J."/>
        </authorList>
    </citation>
    <scope>NUCLEOTIDE SEQUENCE [LARGE SCALE GENOMIC DNA]</scope>
    <source>
        <strain evidence="10">TBRC 7912</strain>
    </source>
</reference>
<feature type="compositionally biased region" description="Basic residues" evidence="6">
    <location>
        <begin position="180"/>
        <end position="192"/>
    </location>
</feature>
<evidence type="ECO:0000256" key="4">
    <source>
        <dbReference type="ARBA" id="ARBA00022807"/>
    </source>
</evidence>
<dbReference type="Pfam" id="PF00877">
    <property type="entry name" value="NLPC_P60"/>
    <property type="match status" value="1"/>
</dbReference>
<feature type="signal peptide" evidence="7">
    <location>
        <begin position="1"/>
        <end position="24"/>
    </location>
</feature>
<evidence type="ECO:0000256" key="3">
    <source>
        <dbReference type="ARBA" id="ARBA00022801"/>
    </source>
</evidence>
<dbReference type="PANTHER" id="PTHR47359:SF3">
    <property type="entry name" value="NLP_P60 DOMAIN-CONTAINING PROTEIN-RELATED"/>
    <property type="match status" value="1"/>
</dbReference>
<dbReference type="InterPro" id="IPR051794">
    <property type="entry name" value="PG_Endopeptidase_C40"/>
</dbReference>
<dbReference type="EMBL" id="JBHSBC010000005">
    <property type="protein sequence ID" value="MFC3980025.1"/>
    <property type="molecule type" value="Genomic_DNA"/>
</dbReference>
<keyword evidence="10" id="KW-1185">Reference proteome</keyword>
<feature type="domain" description="NlpC/P60" evidence="8">
    <location>
        <begin position="222"/>
        <end position="343"/>
    </location>
</feature>
<feature type="coiled-coil region" evidence="5">
    <location>
        <begin position="54"/>
        <end position="81"/>
    </location>
</feature>
<feature type="chain" id="PRO_5046673705" evidence="7">
    <location>
        <begin position="25"/>
        <end position="343"/>
    </location>
</feature>
<dbReference type="PANTHER" id="PTHR47359">
    <property type="entry name" value="PEPTIDOGLYCAN DL-ENDOPEPTIDASE CWLO"/>
    <property type="match status" value="1"/>
</dbReference>
<dbReference type="PROSITE" id="PS51257">
    <property type="entry name" value="PROKAR_LIPOPROTEIN"/>
    <property type="match status" value="1"/>
</dbReference>
<dbReference type="RefSeq" id="WP_386188930.1">
    <property type="nucleotide sequence ID" value="NZ_JBHSBC010000005.1"/>
</dbReference>